<dbReference type="EMBL" id="JAERRF010000017">
    <property type="protein sequence ID" value="MBL1100093.1"/>
    <property type="molecule type" value="Genomic_DNA"/>
</dbReference>
<comment type="caution">
    <text evidence="1">The sequence shown here is derived from an EMBL/GenBank/DDBJ whole genome shotgun (WGS) entry which is preliminary data.</text>
</comment>
<evidence type="ECO:0000313" key="2">
    <source>
        <dbReference type="Proteomes" id="UP000634229"/>
    </source>
</evidence>
<sequence>MSAAARVRAARNTIVAAWECGRSALGDPATEAAQALEDRGLLQSPETAAALKRLRSKVAELEQVETALRALLPTEPRRERGLPNDLSHEAGWYGAMEMVAEVLGVSLPYVMPLDDEPVPYVPTERAEAELLPSAAVTSAAMAAVAKLRRTLALPGGERP</sequence>
<gene>
    <name evidence="1" type="ORF">JK363_26155</name>
</gene>
<organism evidence="1 2">
    <name type="scientific">Streptomyces coffeae</name>
    <dbReference type="NCBI Taxonomy" id="621382"/>
    <lineage>
        <taxon>Bacteria</taxon>
        <taxon>Bacillati</taxon>
        <taxon>Actinomycetota</taxon>
        <taxon>Actinomycetes</taxon>
        <taxon>Kitasatosporales</taxon>
        <taxon>Streptomycetaceae</taxon>
        <taxon>Streptomyces</taxon>
    </lineage>
</organism>
<dbReference type="RefSeq" id="WP_201877780.1">
    <property type="nucleotide sequence ID" value="NZ_JAERRF010000017.1"/>
</dbReference>
<evidence type="ECO:0000313" key="1">
    <source>
        <dbReference type="EMBL" id="MBL1100093.1"/>
    </source>
</evidence>
<reference evidence="1 2" key="1">
    <citation type="submission" date="2021-01" db="EMBL/GenBank/DDBJ databases">
        <title>WGS of actinomycetes isolated from Thailand.</title>
        <authorList>
            <person name="Thawai C."/>
        </authorList>
    </citation>
    <scope>NUCLEOTIDE SEQUENCE [LARGE SCALE GENOMIC DNA]</scope>
    <source>
        <strain evidence="1 2">CA1R205</strain>
    </source>
</reference>
<name>A0ABS1NJB8_9ACTN</name>
<proteinExistence type="predicted"/>
<accession>A0ABS1NJB8</accession>
<keyword evidence="2" id="KW-1185">Reference proteome</keyword>
<protein>
    <submittedName>
        <fullName evidence="1">Uncharacterized protein</fullName>
    </submittedName>
</protein>
<dbReference type="Proteomes" id="UP000634229">
    <property type="component" value="Unassembled WGS sequence"/>
</dbReference>